<dbReference type="PANTHER" id="PTHR43537:SF45">
    <property type="entry name" value="GNTR FAMILY REGULATORY PROTEIN"/>
    <property type="match status" value="1"/>
</dbReference>
<keyword evidence="3" id="KW-0804">Transcription</keyword>
<protein>
    <submittedName>
        <fullName evidence="5">GntR family transcriptional regulator</fullName>
    </submittedName>
</protein>
<dbReference type="OrthoDB" id="9799812at2"/>
<dbReference type="InterPro" id="IPR000524">
    <property type="entry name" value="Tscrpt_reg_HTH_GntR"/>
</dbReference>
<dbReference type="Proteomes" id="UP000054903">
    <property type="component" value="Unassembled WGS sequence"/>
</dbReference>
<keyword evidence="6" id="KW-1185">Reference proteome</keyword>
<dbReference type="InterPro" id="IPR000485">
    <property type="entry name" value="AsnC-type_HTH_dom"/>
</dbReference>
<dbReference type="EMBL" id="FCNX02000012">
    <property type="protein sequence ID" value="SAK85900.1"/>
    <property type="molecule type" value="Genomic_DNA"/>
</dbReference>
<dbReference type="RefSeq" id="WP_082852726.1">
    <property type="nucleotide sequence ID" value="NZ_FCNX02000012.1"/>
</dbReference>
<dbReference type="SMART" id="SM00345">
    <property type="entry name" value="HTH_GNTR"/>
    <property type="match status" value="1"/>
</dbReference>
<comment type="caution">
    <text evidence="5">The sequence shown here is derived from an EMBL/GenBank/DDBJ whole genome shotgun (WGS) entry which is preliminary data.</text>
</comment>
<gene>
    <name evidence="5" type="ORF">AWB77_04544</name>
</gene>
<evidence type="ECO:0000259" key="4">
    <source>
        <dbReference type="PROSITE" id="PS50949"/>
    </source>
</evidence>
<dbReference type="GO" id="GO:0043565">
    <property type="term" value="F:sequence-specific DNA binding"/>
    <property type="evidence" value="ECO:0007669"/>
    <property type="project" value="InterPro"/>
</dbReference>
<dbReference type="PANTHER" id="PTHR43537">
    <property type="entry name" value="TRANSCRIPTIONAL REGULATOR, GNTR FAMILY"/>
    <property type="match status" value="1"/>
</dbReference>
<dbReference type="Gene3D" id="1.20.120.530">
    <property type="entry name" value="GntR ligand-binding domain-like"/>
    <property type="match status" value="1"/>
</dbReference>
<dbReference type="PROSITE" id="PS50949">
    <property type="entry name" value="HTH_GNTR"/>
    <property type="match status" value="1"/>
</dbReference>
<dbReference type="SMART" id="SM00895">
    <property type="entry name" value="FCD"/>
    <property type="match status" value="1"/>
</dbReference>
<evidence type="ECO:0000313" key="5">
    <source>
        <dbReference type="EMBL" id="SAK85900.1"/>
    </source>
</evidence>
<dbReference type="InterPro" id="IPR011711">
    <property type="entry name" value="GntR_C"/>
</dbReference>
<feature type="domain" description="HTH gntR-type" evidence="4">
    <location>
        <begin position="23"/>
        <end position="90"/>
    </location>
</feature>
<dbReference type="SUPFAM" id="SSF46785">
    <property type="entry name" value="Winged helix' DNA-binding domain"/>
    <property type="match status" value="1"/>
</dbReference>
<dbReference type="Pfam" id="PF07729">
    <property type="entry name" value="FCD"/>
    <property type="match status" value="1"/>
</dbReference>
<sequence length="233" mass="26260">MNPTSSSSFGDRQGNHSNIIDNRMLSEQVATHLFRLLVNGTLRGGQRINEAELARELGISRNPIREAIRKLEERGLLVSSPRRGTFVRSFSKQDMTDIFSFRTVVEAFALKQALPRMTDEDQAGLQGIVQRMQDCATARDEMGLVEADIGFHQRICELSGNSQTLRAFMNIRAEVQMSITLVEHRFETLEDAAVDHIPIVEAIATRNMNKAVEALEYHIKDSWARISAAYPEN</sequence>
<accession>A0A158CUK7</accession>
<proteinExistence type="predicted"/>
<dbReference type="Gene3D" id="1.10.10.10">
    <property type="entry name" value="Winged helix-like DNA-binding domain superfamily/Winged helix DNA-binding domain"/>
    <property type="match status" value="1"/>
</dbReference>
<evidence type="ECO:0000256" key="2">
    <source>
        <dbReference type="ARBA" id="ARBA00023125"/>
    </source>
</evidence>
<dbReference type="STRING" id="1777138.AWB77_04544"/>
<reference evidence="5" key="1">
    <citation type="submission" date="2016-01" db="EMBL/GenBank/DDBJ databases">
        <authorList>
            <person name="Peeters C."/>
        </authorList>
    </citation>
    <scope>NUCLEOTIDE SEQUENCE</scope>
    <source>
        <strain evidence="5">LMG 29320</strain>
    </source>
</reference>
<keyword evidence="2" id="KW-0238">DNA-binding</keyword>
<dbReference type="InterPro" id="IPR036390">
    <property type="entry name" value="WH_DNA-bd_sf"/>
</dbReference>
<dbReference type="PRINTS" id="PR00033">
    <property type="entry name" value="HTHASNC"/>
</dbReference>
<keyword evidence="1" id="KW-0805">Transcription regulation</keyword>
<name>A0A158CUK7_9BURK</name>
<dbReference type="Pfam" id="PF00392">
    <property type="entry name" value="GntR"/>
    <property type="match status" value="1"/>
</dbReference>
<dbReference type="GO" id="GO:0003700">
    <property type="term" value="F:DNA-binding transcription factor activity"/>
    <property type="evidence" value="ECO:0007669"/>
    <property type="project" value="InterPro"/>
</dbReference>
<dbReference type="InterPro" id="IPR008920">
    <property type="entry name" value="TF_FadR/GntR_C"/>
</dbReference>
<dbReference type="AlphaFoldDB" id="A0A158CUK7"/>
<evidence type="ECO:0000313" key="6">
    <source>
        <dbReference type="Proteomes" id="UP000054903"/>
    </source>
</evidence>
<dbReference type="PRINTS" id="PR00035">
    <property type="entry name" value="HTHGNTR"/>
</dbReference>
<evidence type="ECO:0000256" key="1">
    <source>
        <dbReference type="ARBA" id="ARBA00023015"/>
    </source>
</evidence>
<dbReference type="CDD" id="cd07377">
    <property type="entry name" value="WHTH_GntR"/>
    <property type="match status" value="1"/>
</dbReference>
<dbReference type="SUPFAM" id="SSF48008">
    <property type="entry name" value="GntR ligand-binding domain-like"/>
    <property type="match status" value="1"/>
</dbReference>
<organism evidence="5 6">
    <name type="scientific">Caballeronia fortuita</name>
    <dbReference type="NCBI Taxonomy" id="1777138"/>
    <lineage>
        <taxon>Bacteria</taxon>
        <taxon>Pseudomonadati</taxon>
        <taxon>Pseudomonadota</taxon>
        <taxon>Betaproteobacteria</taxon>
        <taxon>Burkholderiales</taxon>
        <taxon>Burkholderiaceae</taxon>
        <taxon>Caballeronia</taxon>
    </lineage>
</organism>
<evidence type="ECO:0000256" key="3">
    <source>
        <dbReference type="ARBA" id="ARBA00023163"/>
    </source>
</evidence>
<dbReference type="InterPro" id="IPR036388">
    <property type="entry name" value="WH-like_DNA-bd_sf"/>
</dbReference>